<keyword evidence="2" id="KW-1185">Reference proteome</keyword>
<evidence type="ECO:0000313" key="1">
    <source>
        <dbReference type="EMBL" id="MCM5680485.1"/>
    </source>
</evidence>
<name>A0ABT0YP27_9BURK</name>
<dbReference type="RefSeq" id="WP_251778939.1">
    <property type="nucleotide sequence ID" value="NZ_JAMKFE010000007.1"/>
</dbReference>
<evidence type="ECO:0000313" key="2">
    <source>
        <dbReference type="Proteomes" id="UP001165541"/>
    </source>
</evidence>
<protein>
    <submittedName>
        <fullName evidence="1">Uncharacterized protein</fullName>
    </submittedName>
</protein>
<sequence>MPHPTRLTLRPLPARLALPCLERHRAFVSRFAAAAAGRTRAWPLSPVLLRRRATVLHAAGARWFAPSWTWVLSPRPAAPPASVRTLVRAGTALRPGVTTLRPAVATPAMRVLTVMRSHTHLERSATRHERHTSVPSVHVLRTMRIERHAAYPRVSVVLSRPPAPAPAPGVAERAATALPPAAHSPFAAARSLAWPAGREPLPPQELARVTDHVLAQLDRKVLSYRERHGQL</sequence>
<gene>
    <name evidence="1" type="ORF">M8A51_13200</name>
</gene>
<accession>A0ABT0YP27</accession>
<dbReference type="Proteomes" id="UP001165541">
    <property type="component" value="Unassembled WGS sequence"/>
</dbReference>
<organism evidence="1 2">
    <name type="scientific">Caldimonas mangrovi</name>
    <dbReference type="NCBI Taxonomy" id="2944811"/>
    <lineage>
        <taxon>Bacteria</taxon>
        <taxon>Pseudomonadati</taxon>
        <taxon>Pseudomonadota</taxon>
        <taxon>Betaproteobacteria</taxon>
        <taxon>Burkholderiales</taxon>
        <taxon>Sphaerotilaceae</taxon>
        <taxon>Caldimonas</taxon>
    </lineage>
</organism>
<proteinExistence type="predicted"/>
<reference evidence="1" key="1">
    <citation type="submission" date="2022-05" db="EMBL/GenBank/DDBJ databases">
        <title>Schlegelella sp. nov., isolated from mangrove soil.</title>
        <authorList>
            <person name="Liu Y."/>
            <person name="Ge X."/>
            <person name="Liu W."/>
        </authorList>
    </citation>
    <scope>NUCLEOTIDE SEQUENCE</scope>
    <source>
        <strain evidence="1">S2-27</strain>
    </source>
</reference>
<comment type="caution">
    <text evidence="1">The sequence shown here is derived from an EMBL/GenBank/DDBJ whole genome shotgun (WGS) entry which is preliminary data.</text>
</comment>
<dbReference type="EMBL" id="JAMKFE010000007">
    <property type="protein sequence ID" value="MCM5680485.1"/>
    <property type="molecule type" value="Genomic_DNA"/>
</dbReference>